<reference evidence="2 3" key="1">
    <citation type="journal article" date="2015" name="Stand. Genomic Sci.">
        <title>Complete genome sequence and description of Salinispira pacifica gen. nov., sp. nov., a novel spirochaete isolated form a hypersaline microbial mat.</title>
        <authorList>
            <person name="Ben Hania W."/>
            <person name="Joseph M."/>
            <person name="Schumann P."/>
            <person name="Bunk B."/>
            <person name="Fiebig A."/>
            <person name="Sproer C."/>
            <person name="Klenk H.P."/>
            <person name="Fardeau M.L."/>
            <person name="Spring S."/>
        </authorList>
    </citation>
    <scope>NUCLEOTIDE SEQUENCE [LARGE SCALE GENOMIC DNA]</scope>
    <source>
        <strain evidence="2 3">L21-RPul-D2</strain>
    </source>
</reference>
<keyword evidence="1" id="KW-0812">Transmembrane</keyword>
<sequence>MIRNKPFGLFAVLAVLALLVIWIPVIQQLMPGSSSAFSMETWLLLSILASVGILLLFFILYILSRKK</sequence>
<keyword evidence="1" id="KW-0472">Membrane</keyword>
<proteinExistence type="predicted"/>
<dbReference type="STRING" id="1307761.L21SP2_3078"/>
<gene>
    <name evidence="2" type="ORF">L21SP2_3078</name>
</gene>
<dbReference type="KEGG" id="slr:L21SP2_3078"/>
<evidence type="ECO:0000256" key="1">
    <source>
        <dbReference type="SAM" id="Phobius"/>
    </source>
</evidence>
<feature type="transmembrane region" description="Helical" evidence="1">
    <location>
        <begin position="7"/>
        <end position="30"/>
    </location>
</feature>
<dbReference type="AlphaFoldDB" id="V5WKR9"/>
<dbReference type="HOGENOM" id="CLU_2809948_0_0_12"/>
<organism evidence="2 3">
    <name type="scientific">Salinispira pacifica</name>
    <dbReference type="NCBI Taxonomy" id="1307761"/>
    <lineage>
        <taxon>Bacteria</taxon>
        <taxon>Pseudomonadati</taxon>
        <taxon>Spirochaetota</taxon>
        <taxon>Spirochaetia</taxon>
        <taxon>Spirochaetales</taxon>
        <taxon>Spirochaetaceae</taxon>
        <taxon>Salinispira</taxon>
    </lineage>
</organism>
<dbReference type="EMBL" id="CP006939">
    <property type="protein sequence ID" value="AHC16422.1"/>
    <property type="molecule type" value="Genomic_DNA"/>
</dbReference>
<dbReference type="Proteomes" id="UP000018680">
    <property type="component" value="Chromosome"/>
</dbReference>
<accession>V5WKR9</accession>
<dbReference type="RefSeq" id="WP_024269318.1">
    <property type="nucleotide sequence ID" value="NC_023035.1"/>
</dbReference>
<protein>
    <submittedName>
        <fullName evidence="2">Uncharacterized protein</fullName>
    </submittedName>
</protein>
<evidence type="ECO:0000313" key="2">
    <source>
        <dbReference type="EMBL" id="AHC16422.1"/>
    </source>
</evidence>
<keyword evidence="3" id="KW-1185">Reference proteome</keyword>
<keyword evidence="1" id="KW-1133">Transmembrane helix</keyword>
<feature type="transmembrane region" description="Helical" evidence="1">
    <location>
        <begin position="42"/>
        <end position="63"/>
    </location>
</feature>
<evidence type="ECO:0000313" key="3">
    <source>
        <dbReference type="Proteomes" id="UP000018680"/>
    </source>
</evidence>
<name>V5WKR9_9SPIO</name>